<dbReference type="EMBL" id="CP021748">
    <property type="protein sequence ID" value="ARX83297.1"/>
    <property type="molecule type" value="Genomic_DNA"/>
</dbReference>
<dbReference type="InterPro" id="IPR018958">
    <property type="entry name" value="Knr4/Smi1-like_dom"/>
</dbReference>
<dbReference type="Proteomes" id="UP000195880">
    <property type="component" value="Chromosome"/>
</dbReference>
<sequence length="198" mass="21830">MSVDESWEKIECCLDRYAPQEQPLPGPCTRSELDGLYSALGVRLPEDVEQSLLRHNGSGLTDVIPRTYALHSVKQIADDHLGTLEYKLKNDHYGSDDSRLIVPIGALGEMQLVVNTRTGHLGEWDIEETGYRWFEGPGWASLSAVLEVTGNALASPPPWIAVIGEGDEWRAIDKDTDFPGTLVWADVRGLFTSVRAGP</sequence>
<dbReference type="SUPFAM" id="SSF160631">
    <property type="entry name" value="SMI1/KNR4-like"/>
    <property type="match status" value="1"/>
</dbReference>
<name>A0A1Z1WA47_9ACTN</name>
<proteinExistence type="predicted"/>
<dbReference type="KEGG" id="salf:SMD44_02712"/>
<accession>A0A1Z1WA47</accession>
<gene>
    <name evidence="2" type="ORF">SMD44_02712</name>
</gene>
<organism evidence="2 3">
    <name type="scientific">Streptomyces alboflavus</name>
    <dbReference type="NCBI Taxonomy" id="67267"/>
    <lineage>
        <taxon>Bacteria</taxon>
        <taxon>Bacillati</taxon>
        <taxon>Actinomycetota</taxon>
        <taxon>Actinomycetes</taxon>
        <taxon>Kitasatosporales</taxon>
        <taxon>Streptomycetaceae</taxon>
        <taxon>Streptomyces</taxon>
    </lineage>
</organism>
<dbReference type="InterPro" id="IPR037883">
    <property type="entry name" value="Knr4/Smi1-like_sf"/>
</dbReference>
<protein>
    <recommendedName>
        <fullName evidence="1">Knr4/Smi1-like domain-containing protein</fullName>
    </recommendedName>
</protein>
<evidence type="ECO:0000259" key="1">
    <source>
        <dbReference type="Pfam" id="PF09346"/>
    </source>
</evidence>
<feature type="domain" description="Knr4/Smi1-like" evidence="1">
    <location>
        <begin position="27"/>
        <end position="118"/>
    </location>
</feature>
<evidence type="ECO:0000313" key="3">
    <source>
        <dbReference type="Proteomes" id="UP000195880"/>
    </source>
</evidence>
<reference evidence="2 3" key="1">
    <citation type="submission" date="2017-05" db="EMBL/GenBank/DDBJ databases">
        <title>Streptomyces alboflavus Genome sequencing and assembly.</title>
        <authorList>
            <person name="Wang Y."/>
            <person name="Du B."/>
            <person name="Ding Y."/>
            <person name="Liu H."/>
            <person name="Hou Q."/>
            <person name="Liu K."/>
            <person name="Wang C."/>
            <person name="Yao L."/>
        </authorList>
    </citation>
    <scope>NUCLEOTIDE SEQUENCE [LARGE SCALE GENOMIC DNA]</scope>
    <source>
        <strain evidence="2 3">MDJK44</strain>
    </source>
</reference>
<dbReference type="AlphaFoldDB" id="A0A1Z1WA47"/>
<evidence type="ECO:0000313" key="2">
    <source>
        <dbReference type="EMBL" id="ARX83297.1"/>
    </source>
</evidence>
<keyword evidence="3" id="KW-1185">Reference proteome</keyword>
<dbReference type="Pfam" id="PF09346">
    <property type="entry name" value="SMI1_KNR4"/>
    <property type="match status" value="1"/>
</dbReference>